<evidence type="ECO:0000313" key="2">
    <source>
        <dbReference type="EMBL" id="RON18633.1"/>
    </source>
</evidence>
<reference evidence="2 3" key="1">
    <citation type="submission" date="2016-10" db="EMBL/GenBank/DDBJ databases">
        <title>Comparative genome analysis of multiple Pseudomonas spp. focuses on biocontrol and plant growth promoting traits.</title>
        <authorList>
            <person name="Tao X.-Y."/>
            <person name="Taylor C.G."/>
        </authorList>
    </citation>
    <scope>NUCLEOTIDE SEQUENCE [LARGE SCALE GENOMIC DNA]</scope>
    <source>
        <strain evidence="2 3">36C6</strain>
    </source>
</reference>
<organism evidence="2 3">
    <name type="scientific">Pseudomonas frederiksbergensis</name>
    <dbReference type="NCBI Taxonomy" id="104087"/>
    <lineage>
        <taxon>Bacteria</taxon>
        <taxon>Pseudomonadati</taxon>
        <taxon>Pseudomonadota</taxon>
        <taxon>Gammaproteobacteria</taxon>
        <taxon>Pseudomonadales</taxon>
        <taxon>Pseudomonadaceae</taxon>
        <taxon>Pseudomonas</taxon>
    </lineage>
</organism>
<feature type="domain" description="TfuA-like core" evidence="1">
    <location>
        <begin position="57"/>
        <end position="175"/>
    </location>
</feature>
<dbReference type="RefSeq" id="WP_123357050.1">
    <property type="nucleotide sequence ID" value="NZ_MOBM01000006.1"/>
</dbReference>
<accession>A0A423HZM5</accession>
<dbReference type="Proteomes" id="UP000284002">
    <property type="component" value="Unassembled WGS sequence"/>
</dbReference>
<dbReference type="AlphaFoldDB" id="A0A423HZM5"/>
<protein>
    <recommendedName>
        <fullName evidence="1">TfuA-like core domain-containing protein</fullName>
    </recommendedName>
</protein>
<dbReference type="EMBL" id="MOBM01000006">
    <property type="protein sequence ID" value="RON18633.1"/>
    <property type="molecule type" value="Genomic_DNA"/>
</dbReference>
<evidence type="ECO:0000313" key="3">
    <source>
        <dbReference type="Proteomes" id="UP000284002"/>
    </source>
</evidence>
<dbReference type="InterPro" id="IPR012924">
    <property type="entry name" value="TfuA_core"/>
</dbReference>
<name>A0A423HZM5_9PSED</name>
<proteinExistence type="predicted"/>
<sequence>MSNKALEVCTLFAGPSLQGIDNQLLCGGDLVLRPPVKRGDIERLVAQSPPSNLAIVDGVFHAHPAVGHAEILDALGAGWRIWGLSSMGSIRACEMDTLGMTGFGEVYRQFASDPDMSDDEVTLIHQAQEPFLSLSEPLIHIRQFLKQWMTEQIITPAQEQHLLHYLKNMWYGHRTLNCLKEALLALPVAEQQIDSALANFSAYRIKSLDLIDFLKLQPWTRTVKQNVAIRYTV</sequence>
<gene>
    <name evidence="2" type="ORF">BK662_04255</name>
</gene>
<evidence type="ECO:0000259" key="1">
    <source>
        <dbReference type="Pfam" id="PF07812"/>
    </source>
</evidence>
<dbReference type="Pfam" id="PF07812">
    <property type="entry name" value="TfuA"/>
    <property type="match status" value="1"/>
</dbReference>
<comment type="caution">
    <text evidence="2">The sequence shown here is derived from an EMBL/GenBank/DDBJ whole genome shotgun (WGS) entry which is preliminary data.</text>
</comment>